<dbReference type="EMBL" id="GBXM01077537">
    <property type="protein sequence ID" value="JAH31040.1"/>
    <property type="molecule type" value="Transcribed_RNA"/>
</dbReference>
<reference evidence="1" key="2">
    <citation type="journal article" date="2015" name="Fish Shellfish Immunol.">
        <title>Early steps in the European eel (Anguilla anguilla)-Vibrio vulnificus interaction in the gills: Role of the RtxA13 toxin.</title>
        <authorList>
            <person name="Callol A."/>
            <person name="Pajuelo D."/>
            <person name="Ebbesson L."/>
            <person name="Teles M."/>
            <person name="MacKenzie S."/>
            <person name="Amaro C."/>
        </authorList>
    </citation>
    <scope>NUCLEOTIDE SEQUENCE</scope>
</reference>
<reference evidence="1" key="1">
    <citation type="submission" date="2014-11" db="EMBL/GenBank/DDBJ databases">
        <authorList>
            <person name="Amaro Gonzalez C."/>
        </authorList>
    </citation>
    <scope>NUCLEOTIDE SEQUENCE</scope>
</reference>
<dbReference type="AlphaFoldDB" id="A0A0E9RRM6"/>
<accession>A0A0E9RRM6</accession>
<name>A0A0E9RRM6_ANGAN</name>
<organism evidence="1">
    <name type="scientific">Anguilla anguilla</name>
    <name type="common">European freshwater eel</name>
    <name type="synonym">Muraena anguilla</name>
    <dbReference type="NCBI Taxonomy" id="7936"/>
    <lineage>
        <taxon>Eukaryota</taxon>
        <taxon>Metazoa</taxon>
        <taxon>Chordata</taxon>
        <taxon>Craniata</taxon>
        <taxon>Vertebrata</taxon>
        <taxon>Euteleostomi</taxon>
        <taxon>Actinopterygii</taxon>
        <taxon>Neopterygii</taxon>
        <taxon>Teleostei</taxon>
        <taxon>Anguilliformes</taxon>
        <taxon>Anguillidae</taxon>
        <taxon>Anguilla</taxon>
    </lineage>
</organism>
<sequence>MVVLKGYPLYLRQICCIRWLRWATAMNWVRTEACKHVRPKSFND</sequence>
<protein>
    <submittedName>
        <fullName evidence="1">Uncharacterized protein</fullName>
    </submittedName>
</protein>
<evidence type="ECO:0000313" key="1">
    <source>
        <dbReference type="EMBL" id="JAH31040.1"/>
    </source>
</evidence>
<proteinExistence type="predicted"/>